<protein>
    <recommendedName>
        <fullName evidence="1">DinB-like domain-containing protein</fullName>
    </recommendedName>
</protein>
<evidence type="ECO:0000313" key="2">
    <source>
        <dbReference type="EMBL" id="EYB69394.1"/>
    </source>
</evidence>
<accession>A0A016QUC0</accession>
<dbReference type="Gene3D" id="1.20.120.450">
    <property type="entry name" value="dinb family like domain"/>
    <property type="match status" value="1"/>
</dbReference>
<dbReference type="PATRIC" id="fig|1476583.3.peg.533"/>
<evidence type="ECO:0000313" key="3">
    <source>
        <dbReference type="Proteomes" id="UP000020492"/>
    </source>
</evidence>
<dbReference type="RefSeq" id="WP_034353391.1">
    <property type="nucleotide sequence ID" value="NZ_JHAC01000008.1"/>
</dbReference>
<dbReference type="OrthoDB" id="68440at2"/>
<evidence type="ECO:0000259" key="1">
    <source>
        <dbReference type="Pfam" id="PF12867"/>
    </source>
</evidence>
<dbReference type="InterPro" id="IPR024775">
    <property type="entry name" value="DinB-like"/>
</dbReference>
<dbReference type="Proteomes" id="UP000020492">
    <property type="component" value="Unassembled WGS sequence"/>
</dbReference>
<dbReference type="InterPro" id="IPR034660">
    <property type="entry name" value="DinB/YfiT-like"/>
</dbReference>
<reference evidence="2 3" key="1">
    <citation type="submission" date="2014-03" db="EMBL/GenBank/DDBJ databases">
        <title>Draft genome sequence of Deinococcus phoenicis 1P10ME.</title>
        <authorList>
            <person name="Stepanov V.G."/>
            <person name="Vaishampayan P."/>
            <person name="Venkateswaran K."/>
            <person name="Fox G.E."/>
        </authorList>
    </citation>
    <scope>NUCLEOTIDE SEQUENCE [LARGE SCALE GENOMIC DNA]</scope>
    <source>
        <strain evidence="2 3">1P10ME</strain>
    </source>
</reference>
<dbReference type="STRING" id="1476583.DEIPH_ctg008orf0124"/>
<comment type="caution">
    <text evidence="2">The sequence shown here is derived from an EMBL/GenBank/DDBJ whole genome shotgun (WGS) entry which is preliminary data.</text>
</comment>
<dbReference type="AlphaFoldDB" id="A0A016QUC0"/>
<dbReference type="Pfam" id="PF12867">
    <property type="entry name" value="DinB_2"/>
    <property type="match status" value="1"/>
</dbReference>
<proteinExistence type="predicted"/>
<name>A0A016QUC0_9DEIO</name>
<gene>
    <name evidence="2" type="ORF">DEIPH_ctg008orf0124</name>
</gene>
<sequence>MNELQDFLTEQYAAELGAFRAALNAVPGERFALATVGHSPAWHALHIAEWLRLAVLGDRSATYAHLGWEDQPWVKDLSGTPALTEAADKDAVLAYLDEVSGQVLTFLQNMSAEELQGTSFSPSAPNGERPRLQGIGLHLRHVAYHRGQVRLGMKEQA</sequence>
<keyword evidence="3" id="KW-1185">Reference proteome</keyword>
<feature type="domain" description="DinB-like" evidence="1">
    <location>
        <begin position="23"/>
        <end position="149"/>
    </location>
</feature>
<dbReference type="SUPFAM" id="SSF109854">
    <property type="entry name" value="DinB/YfiT-like putative metalloenzymes"/>
    <property type="match status" value="1"/>
</dbReference>
<dbReference type="EMBL" id="JHAC01000008">
    <property type="protein sequence ID" value="EYB69394.1"/>
    <property type="molecule type" value="Genomic_DNA"/>
</dbReference>
<organism evidence="2 3">
    <name type="scientific">Deinococcus phoenicis</name>
    <dbReference type="NCBI Taxonomy" id="1476583"/>
    <lineage>
        <taxon>Bacteria</taxon>
        <taxon>Thermotogati</taxon>
        <taxon>Deinococcota</taxon>
        <taxon>Deinococci</taxon>
        <taxon>Deinococcales</taxon>
        <taxon>Deinococcaceae</taxon>
        <taxon>Deinococcus</taxon>
    </lineage>
</organism>